<accession>A0A256SW49</accession>
<reference evidence="2" key="1">
    <citation type="submission" date="2017-05" db="EMBL/GenBank/DDBJ databases">
        <authorList>
            <person name="Lin X.B."/>
            <person name="Stothard P."/>
            <person name="Tasseva G."/>
            <person name="Walter J."/>
        </authorList>
    </citation>
    <scope>NUCLEOTIDE SEQUENCE [LARGE SCALE GENOMIC DNA]</scope>
    <source>
        <strain evidence="2">114h</strain>
    </source>
</reference>
<evidence type="ECO:0000313" key="2">
    <source>
        <dbReference type="Proteomes" id="UP000215747"/>
    </source>
</evidence>
<dbReference type="EMBL" id="NGPL01000017">
    <property type="protein sequence ID" value="OYS70358.1"/>
    <property type="molecule type" value="Genomic_DNA"/>
</dbReference>
<dbReference type="AlphaFoldDB" id="A0A256SW49"/>
<evidence type="ECO:0000313" key="1">
    <source>
        <dbReference type="EMBL" id="OYS70358.1"/>
    </source>
</evidence>
<reference evidence="1 2" key="2">
    <citation type="submission" date="2017-09" db="EMBL/GenBank/DDBJ databases">
        <title>Tripartite evolution among Lactobacillus johnsonii, Lactobacillus taiwanensis, Lactobacillus reuteri and their rodent host.</title>
        <authorList>
            <person name="Wang T."/>
            <person name="Knowles S."/>
            <person name="Cheng C."/>
        </authorList>
    </citation>
    <scope>NUCLEOTIDE SEQUENCE [LARGE SCALE GENOMIC DNA]</scope>
    <source>
        <strain evidence="1 2">114h</strain>
    </source>
</reference>
<comment type="caution">
    <text evidence="1">The sequence shown here is derived from an EMBL/GenBank/DDBJ whole genome shotgun (WGS) entry which is preliminary data.</text>
</comment>
<proteinExistence type="predicted"/>
<organism evidence="1 2">
    <name type="scientific">Limosilactobacillus reuteri</name>
    <name type="common">Lactobacillus reuteri</name>
    <dbReference type="NCBI Taxonomy" id="1598"/>
    <lineage>
        <taxon>Bacteria</taxon>
        <taxon>Bacillati</taxon>
        <taxon>Bacillota</taxon>
        <taxon>Bacilli</taxon>
        <taxon>Lactobacillales</taxon>
        <taxon>Lactobacillaceae</taxon>
        <taxon>Limosilactobacillus</taxon>
    </lineage>
</organism>
<dbReference type="Proteomes" id="UP000215747">
    <property type="component" value="Unassembled WGS sequence"/>
</dbReference>
<name>A0A256SW49_LIMRT</name>
<sequence>MIYVLKVLCNTIAEVYVKSILKGVFIMKHTLKVDQVRDGLWLDSDITYSRIASSSSDCSTL</sequence>
<gene>
    <name evidence="1" type="ORF">CBF96_02770</name>
</gene>
<protein>
    <submittedName>
        <fullName evidence="1">Uncharacterized protein</fullName>
    </submittedName>
</protein>